<dbReference type="EMBL" id="SPHZ02000012">
    <property type="protein sequence ID" value="KAF0889704.1"/>
    <property type="molecule type" value="Genomic_DNA"/>
</dbReference>
<evidence type="ECO:0000256" key="1">
    <source>
        <dbReference type="SAM" id="MobiDB-lite"/>
    </source>
</evidence>
<dbReference type="Pfam" id="PF00098">
    <property type="entry name" value="zf-CCHC"/>
    <property type="match status" value="1"/>
</dbReference>
<dbReference type="InterPro" id="IPR001878">
    <property type="entry name" value="Znf_CCHC"/>
</dbReference>
<proteinExistence type="predicted"/>
<dbReference type="SUPFAM" id="SSF57756">
    <property type="entry name" value="Retrovirus zinc finger-like domains"/>
    <property type="match status" value="1"/>
</dbReference>
<feature type="domain" description="CCHC-type" evidence="2">
    <location>
        <begin position="53"/>
        <end position="66"/>
    </location>
</feature>
<sequence length="192" mass="20552">MALRQSRIRDPPSNCKAAGLADDPAQNPRKEGALGGSGRGKKGDGKQDTASDKCYYCGRLGHWAKDYRQPKKETAHLAQGDDDDDVLLLARASRHEDDDVALLMAQTTGYPMPGSGGDAIPPSATSTSAQENAAPPSPATPTPAKRAATTEFVSPPSHDEKRLDTAHSDTPVRYCTVDNLIGEDVFAPHWTW</sequence>
<name>A0A6G1BPK2_9ORYZ</name>
<keyword evidence="4" id="KW-1185">Reference proteome</keyword>
<gene>
    <name evidence="3" type="ORF">E2562_030179</name>
</gene>
<dbReference type="InterPro" id="IPR036875">
    <property type="entry name" value="Znf_CCHC_sf"/>
</dbReference>
<feature type="region of interest" description="Disordered" evidence="1">
    <location>
        <begin position="1"/>
        <end position="52"/>
    </location>
</feature>
<feature type="compositionally biased region" description="Basic and acidic residues" evidence="1">
    <location>
        <begin position="41"/>
        <end position="51"/>
    </location>
</feature>
<protein>
    <recommendedName>
        <fullName evidence="2">CCHC-type domain-containing protein</fullName>
    </recommendedName>
</protein>
<comment type="caution">
    <text evidence="3">The sequence shown here is derived from an EMBL/GenBank/DDBJ whole genome shotgun (WGS) entry which is preliminary data.</text>
</comment>
<dbReference type="GO" id="GO:0003676">
    <property type="term" value="F:nucleic acid binding"/>
    <property type="evidence" value="ECO:0007669"/>
    <property type="project" value="InterPro"/>
</dbReference>
<dbReference type="GO" id="GO:0008270">
    <property type="term" value="F:zinc ion binding"/>
    <property type="evidence" value="ECO:0007669"/>
    <property type="project" value="InterPro"/>
</dbReference>
<accession>A0A6G1BPK2</accession>
<dbReference type="AlphaFoldDB" id="A0A6G1BPK2"/>
<evidence type="ECO:0000313" key="4">
    <source>
        <dbReference type="Proteomes" id="UP000479710"/>
    </source>
</evidence>
<evidence type="ECO:0000313" key="3">
    <source>
        <dbReference type="EMBL" id="KAF0889704.1"/>
    </source>
</evidence>
<organism evidence="3 4">
    <name type="scientific">Oryza meyeriana var. granulata</name>
    <dbReference type="NCBI Taxonomy" id="110450"/>
    <lineage>
        <taxon>Eukaryota</taxon>
        <taxon>Viridiplantae</taxon>
        <taxon>Streptophyta</taxon>
        <taxon>Embryophyta</taxon>
        <taxon>Tracheophyta</taxon>
        <taxon>Spermatophyta</taxon>
        <taxon>Magnoliopsida</taxon>
        <taxon>Liliopsida</taxon>
        <taxon>Poales</taxon>
        <taxon>Poaceae</taxon>
        <taxon>BOP clade</taxon>
        <taxon>Oryzoideae</taxon>
        <taxon>Oryzeae</taxon>
        <taxon>Oryzinae</taxon>
        <taxon>Oryza</taxon>
        <taxon>Oryza meyeriana</taxon>
    </lineage>
</organism>
<feature type="compositionally biased region" description="Basic and acidic residues" evidence="1">
    <location>
        <begin position="157"/>
        <end position="167"/>
    </location>
</feature>
<feature type="region of interest" description="Disordered" evidence="1">
    <location>
        <begin position="113"/>
        <end position="168"/>
    </location>
</feature>
<dbReference type="Proteomes" id="UP000479710">
    <property type="component" value="Unassembled WGS sequence"/>
</dbReference>
<evidence type="ECO:0000259" key="2">
    <source>
        <dbReference type="Pfam" id="PF00098"/>
    </source>
</evidence>
<dbReference type="Gene3D" id="4.10.60.10">
    <property type="entry name" value="Zinc finger, CCHC-type"/>
    <property type="match status" value="1"/>
</dbReference>
<reference evidence="3 4" key="1">
    <citation type="submission" date="2019-11" db="EMBL/GenBank/DDBJ databases">
        <title>Whole genome sequence of Oryza granulata.</title>
        <authorList>
            <person name="Li W."/>
        </authorList>
    </citation>
    <scope>NUCLEOTIDE SEQUENCE [LARGE SCALE GENOMIC DNA]</scope>
    <source>
        <strain evidence="4">cv. Menghai</strain>
        <tissue evidence="3">Leaf</tissue>
    </source>
</reference>